<dbReference type="EMBL" id="MN740078">
    <property type="protein sequence ID" value="QHT86922.1"/>
    <property type="molecule type" value="Genomic_DNA"/>
</dbReference>
<accession>A0A6C0I2B7</accession>
<organism evidence="2">
    <name type="scientific">viral metagenome</name>
    <dbReference type="NCBI Taxonomy" id="1070528"/>
    <lineage>
        <taxon>unclassified sequences</taxon>
        <taxon>metagenomes</taxon>
        <taxon>organismal metagenomes</taxon>
    </lineage>
</organism>
<proteinExistence type="predicted"/>
<dbReference type="AlphaFoldDB" id="A0A6C0I2B7"/>
<reference evidence="2" key="1">
    <citation type="journal article" date="2020" name="Nature">
        <title>Giant virus diversity and host interactions through global metagenomics.</title>
        <authorList>
            <person name="Schulz F."/>
            <person name="Roux S."/>
            <person name="Paez-Espino D."/>
            <person name="Jungbluth S."/>
            <person name="Walsh D.A."/>
            <person name="Denef V.J."/>
            <person name="McMahon K.D."/>
            <person name="Konstantinidis K.T."/>
            <person name="Eloe-Fadrosh E.A."/>
            <person name="Kyrpides N.C."/>
            <person name="Woyke T."/>
        </authorList>
    </citation>
    <scope>NUCLEOTIDE SEQUENCE</scope>
    <source>
        <strain evidence="2">GVMAG-M-3300023184-18</strain>
    </source>
</reference>
<evidence type="ECO:0000313" key="2">
    <source>
        <dbReference type="EMBL" id="QHT86922.1"/>
    </source>
</evidence>
<feature type="compositionally biased region" description="Low complexity" evidence="1">
    <location>
        <begin position="8"/>
        <end position="28"/>
    </location>
</feature>
<sequence>MAAARNTSYISSSDSSSGSESSPGWNKVENNKKKNNSFATTGGNNGGRGQQAQRRVASNPPPHPTLLPTKDIKDGDPLSICIPRAFKNTSSQRVFETFRRLNFGFIDGVDVVPKTAENGEEFVRVFVHFTKWNYINPDAKKFREQIVKGEQVNILYDQPKPWFWKCSLSRLSRLLPREPAAEVQPVPAPPMPARSSTFSPLRLPRFGTAEYMNLFSIVDTINVKK</sequence>
<feature type="region of interest" description="Disordered" evidence="1">
    <location>
        <begin position="1"/>
        <end position="72"/>
    </location>
</feature>
<protein>
    <submittedName>
        <fullName evidence="2">Uncharacterized protein</fullName>
    </submittedName>
</protein>
<evidence type="ECO:0000256" key="1">
    <source>
        <dbReference type="SAM" id="MobiDB-lite"/>
    </source>
</evidence>
<name>A0A6C0I2B7_9ZZZZ</name>